<dbReference type="Pfam" id="PF01515">
    <property type="entry name" value="PTA_PTB"/>
    <property type="match status" value="1"/>
</dbReference>
<evidence type="ECO:0000256" key="3">
    <source>
        <dbReference type="ARBA" id="ARBA00007686"/>
    </source>
</evidence>
<dbReference type="Gene3D" id="3.40.50.10750">
    <property type="entry name" value="Isocitrate/Isopropylmalate dehydrogenase-like"/>
    <property type="match status" value="1"/>
</dbReference>
<feature type="compositionally biased region" description="Polar residues" evidence="8">
    <location>
        <begin position="21"/>
        <end position="30"/>
    </location>
</feature>
<reference evidence="11 12" key="1">
    <citation type="journal article" date="2019" name="Int. J. Syst. Evol. Microbiol.">
        <title>The Global Catalogue of Microorganisms (GCM) 10K type strain sequencing project: providing services to taxonomists for standard genome sequencing and annotation.</title>
        <authorList>
            <consortium name="The Broad Institute Genomics Platform"/>
            <consortium name="The Broad Institute Genome Sequencing Center for Infectious Disease"/>
            <person name="Wu L."/>
            <person name="Ma J."/>
        </authorList>
    </citation>
    <scope>NUCLEOTIDE SEQUENCE [LARGE SCALE GENOMIC DNA]</scope>
    <source>
        <strain evidence="11 12">XZGYJ-43</strain>
    </source>
</reference>
<feature type="domain" description="Malic enzyme NAD-binding" evidence="9">
    <location>
        <begin position="161"/>
        <end position="401"/>
    </location>
</feature>
<dbReference type="InterPro" id="IPR042112">
    <property type="entry name" value="P_AcTrfase_dom2"/>
</dbReference>
<dbReference type="SUPFAM" id="SSF51735">
    <property type="entry name" value="NAD(P)-binding Rossmann-fold domains"/>
    <property type="match status" value="1"/>
</dbReference>
<dbReference type="SMART" id="SM01274">
    <property type="entry name" value="malic"/>
    <property type="match status" value="1"/>
</dbReference>
<proteinExistence type="inferred from homology"/>
<evidence type="ECO:0000256" key="1">
    <source>
        <dbReference type="ARBA" id="ARBA00001936"/>
    </source>
</evidence>
<comment type="cofactor">
    <cofactor evidence="2">
        <name>Mg(2+)</name>
        <dbReference type="ChEBI" id="CHEBI:18420"/>
    </cofactor>
</comment>
<dbReference type="InterPro" id="IPR051674">
    <property type="entry name" value="Malate_Decarboxylase"/>
</dbReference>
<dbReference type="GO" id="GO:0004473">
    <property type="term" value="F:malate dehydrogenase (decarboxylating) (NADP+) activity"/>
    <property type="evidence" value="ECO:0007669"/>
    <property type="project" value="UniProtKB-EC"/>
</dbReference>
<evidence type="ECO:0000256" key="4">
    <source>
        <dbReference type="ARBA" id="ARBA00008756"/>
    </source>
</evidence>
<dbReference type="Gene3D" id="3.40.50.10380">
    <property type="entry name" value="Malic enzyme, N-terminal domain"/>
    <property type="match status" value="1"/>
</dbReference>
<feature type="compositionally biased region" description="Basic and acidic residues" evidence="8">
    <location>
        <begin position="8"/>
        <end position="17"/>
    </location>
</feature>
<evidence type="ECO:0000313" key="11">
    <source>
        <dbReference type="EMBL" id="MFC7201752.1"/>
    </source>
</evidence>
<organism evidence="11 12">
    <name type="scientific">Halospeciosus flavus</name>
    <dbReference type="NCBI Taxonomy" id="3032283"/>
    <lineage>
        <taxon>Archaea</taxon>
        <taxon>Methanobacteriati</taxon>
        <taxon>Methanobacteriota</taxon>
        <taxon>Stenosarchaea group</taxon>
        <taxon>Halobacteria</taxon>
        <taxon>Halobacteriales</taxon>
        <taxon>Halobacteriaceae</taxon>
        <taxon>Halospeciosus</taxon>
    </lineage>
</organism>
<feature type="domain" description="Malic enzyme N-terminal" evidence="10">
    <location>
        <begin position="16"/>
        <end position="149"/>
    </location>
</feature>
<dbReference type="FunFam" id="3.40.50.10380:FF:000003">
    <property type="entry name" value="NADP-dependent malic enzyme"/>
    <property type="match status" value="1"/>
</dbReference>
<gene>
    <name evidence="11" type="ORF">ACFQJ9_20475</name>
</gene>
<feature type="region of interest" description="Disordered" evidence="8">
    <location>
        <begin position="1"/>
        <end position="30"/>
    </location>
</feature>
<keyword evidence="12" id="KW-1185">Reference proteome</keyword>
<keyword evidence="5" id="KW-0479">Metal-binding</keyword>
<dbReference type="InterPro" id="IPR036291">
    <property type="entry name" value="NAD(P)-bd_dom_sf"/>
</dbReference>
<comment type="cofactor">
    <cofactor evidence="1">
        <name>Mn(2+)</name>
        <dbReference type="ChEBI" id="CHEBI:29035"/>
    </cofactor>
</comment>
<dbReference type="PANTHER" id="PTHR43237">
    <property type="entry name" value="NADP-DEPENDENT MALIC ENZYME"/>
    <property type="match status" value="1"/>
</dbReference>
<keyword evidence="7" id="KW-0511">Multifunctional enzyme</keyword>
<comment type="similarity">
    <text evidence="3">In the N-terminal section; belongs to the malic enzymes family.</text>
</comment>
<evidence type="ECO:0000256" key="6">
    <source>
        <dbReference type="ARBA" id="ARBA00023002"/>
    </source>
</evidence>
<evidence type="ECO:0000259" key="9">
    <source>
        <dbReference type="SMART" id="SM00919"/>
    </source>
</evidence>
<dbReference type="Gene3D" id="3.40.50.720">
    <property type="entry name" value="NAD(P)-binding Rossmann-like Domain"/>
    <property type="match status" value="1"/>
</dbReference>
<evidence type="ECO:0000313" key="12">
    <source>
        <dbReference type="Proteomes" id="UP001596447"/>
    </source>
</evidence>
<evidence type="ECO:0000256" key="7">
    <source>
        <dbReference type="ARBA" id="ARBA00023268"/>
    </source>
</evidence>
<sequence>MGLDEDALDYHSEDPPGKLEISTTKPTNTQRDLSLAYSPGVAAPCRKIAENPDDAYTYTAKGNLVGVVSNGSAVLGLGDIGAQASKPVMEGKGVLFKRFADIDVFDIELDQQDAADIIDSVDAMEPTFGGINLEDIKAPECFEIESELRDRMDIPVFHDDQHGTAIISGAGLVNALDIAGKDIEDVEIAMSGAGASAIASARFYVSLGAKKENITMCDSTGIITEERAKAGEVNEYKAEFARDVEEGDLADAMEGADVFIGLSAPGIVSQEMVRSMADNPIIFAMANPEPEIGYQEAKDARDDTVIMGTGRSDYPNQVNNVLGFPFIFRGALDVRATDINEDMKVACAEALADLARQDVPDAVVKAYGDQPLQFGPDYIIPKPVDPRVLFEVAPAVAEAAMESGVAREEIDLDDYRDRLEAKLGKSREMMRIVLNKAKSEPKRVALGEGDDEKMIRAAYQMQEEGIADPVLLGDEGVVESTVERLGLDFEPDVVDPDTVDTEQYAERLHEIRKRNGVTRSEAEDLVRKDPNYLGSVMVEQGDADALLTGLTHHYPSALRPPLQVVGTAPDADYVAGVYMLTFKNRVVFAADTTVNQDPDEEVLAEVAQHTADLARRFNVDPRVAMLSYSNFGSVDTEGTEKVRNAAAKLREDPAVDFPVDGEMQADTAVVEDILQGTYEFSDLDEAANVLIFPNLEAGNIGYKLLQRLGGADAIGPMLVGMDEPVHVLQRGDEVKDIVNLAGVAVVDAQSEE</sequence>
<dbReference type="InterPro" id="IPR012188">
    <property type="entry name" value="ME_PTA"/>
</dbReference>
<dbReference type="InterPro" id="IPR002505">
    <property type="entry name" value="PTA_PTB"/>
</dbReference>
<evidence type="ECO:0000256" key="2">
    <source>
        <dbReference type="ARBA" id="ARBA00001946"/>
    </source>
</evidence>
<dbReference type="InterPro" id="IPR012301">
    <property type="entry name" value="Malic_N_dom"/>
</dbReference>
<accession>A0ABD5Z993</accession>
<dbReference type="PIRSF" id="PIRSF036684">
    <property type="entry name" value="ME_PTA"/>
    <property type="match status" value="1"/>
</dbReference>
<dbReference type="CDD" id="cd05311">
    <property type="entry name" value="NAD_bind_2_malic_enz"/>
    <property type="match status" value="1"/>
</dbReference>
<dbReference type="SUPFAM" id="SSF53223">
    <property type="entry name" value="Aminoacid dehydrogenase-like, N-terminal domain"/>
    <property type="match status" value="1"/>
</dbReference>
<evidence type="ECO:0000259" key="10">
    <source>
        <dbReference type="SMART" id="SM01274"/>
    </source>
</evidence>
<dbReference type="Pfam" id="PF03949">
    <property type="entry name" value="Malic_M"/>
    <property type="match status" value="1"/>
</dbReference>
<dbReference type="RefSeq" id="WP_279528488.1">
    <property type="nucleotide sequence ID" value="NZ_CP122312.1"/>
</dbReference>
<dbReference type="InterPro" id="IPR045213">
    <property type="entry name" value="Malic_NAD-bd_bact_type"/>
</dbReference>
<dbReference type="InterPro" id="IPR042113">
    <property type="entry name" value="P_AcTrfase_dom1"/>
</dbReference>
<comment type="caution">
    <text evidence="11">The sequence shown here is derived from an EMBL/GenBank/DDBJ whole genome shotgun (WGS) entry which is preliminary data.</text>
</comment>
<dbReference type="EC" id="1.1.1.40" evidence="11"/>
<dbReference type="GO" id="GO:0046872">
    <property type="term" value="F:metal ion binding"/>
    <property type="evidence" value="ECO:0007669"/>
    <property type="project" value="UniProtKB-KW"/>
</dbReference>
<dbReference type="InterPro" id="IPR046346">
    <property type="entry name" value="Aminoacid_DH-like_N_sf"/>
</dbReference>
<evidence type="ECO:0000256" key="5">
    <source>
        <dbReference type="ARBA" id="ARBA00022723"/>
    </source>
</evidence>
<dbReference type="PANTHER" id="PTHR43237:SF4">
    <property type="entry name" value="NADP-DEPENDENT MALIC ENZYME"/>
    <property type="match status" value="1"/>
</dbReference>
<name>A0ABD5Z993_9EURY</name>
<dbReference type="InterPro" id="IPR012302">
    <property type="entry name" value="Malic_NAD-bd"/>
</dbReference>
<dbReference type="FunFam" id="3.40.50.720:FF:000095">
    <property type="entry name" value="NADP-dependent malic enzyme"/>
    <property type="match status" value="1"/>
</dbReference>
<dbReference type="SUPFAM" id="SSF53659">
    <property type="entry name" value="Isocitrate/Isopropylmalate dehydrogenase-like"/>
    <property type="match status" value="1"/>
</dbReference>
<dbReference type="InterPro" id="IPR037062">
    <property type="entry name" value="Malic_N_dom_sf"/>
</dbReference>
<comment type="similarity">
    <text evidence="4">In the C-terminal section; belongs to the phosphate acetyltransferase and butyryltransferase family.</text>
</comment>
<dbReference type="Proteomes" id="UP001596447">
    <property type="component" value="Unassembled WGS sequence"/>
</dbReference>
<dbReference type="AlphaFoldDB" id="A0ABD5Z993"/>
<dbReference type="SMART" id="SM00919">
    <property type="entry name" value="Malic_M"/>
    <property type="match status" value="1"/>
</dbReference>
<evidence type="ECO:0000256" key="8">
    <source>
        <dbReference type="SAM" id="MobiDB-lite"/>
    </source>
</evidence>
<protein>
    <submittedName>
        <fullName evidence="11">NADP-dependent malic enzyme</fullName>
        <ecNumber evidence="11">1.1.1.40</ecNumber>
    </submittedName>
</protein>
<dbReference type="Gene3D" id="3.40.50.10950">
    <property type="match status" value="1"/>
</dbReference>
<dbReference type="Pfam" id="PF00390">
    <property type="entry name" value="malic"/>
    <property type="match status" value="1"/>
</dbReference>
<dbReference type="EMBL" id="JBHTAR010000011">
    <property type="protein sequence ID" value="MFC7201752.1"/>
    <property type="molecule type" value="Genomic_DNA"/>
</dbReference>
<keyword evidence="6 11" id="KW-0560">Oxidoreductase</keyword>